<evidence type="ECO:0000256" key="2">
    <source>
        <dbReference type="ARBA" id="ARBA00019138"/>
    </source>
</evidence>
<feature type="region of interest" description="Disordered" evidence="3">
    <location>
        <begin position="1"/>
        <end position="126"/>
    </location>
</feature>
<dbReference type="EMBL" id="NMPR01000031">
    <property type="protein sequence ID" value="KAA8633838.1"/>
    <property type="molecule type" value="Genomic_DNA"/>
</dbReference>
<feature type="region of interest" description="Disordered" evidence="3">
    <location>
        <begin position="221"/>
        <end position="244"/>
    </location>
</feature>
<feature type="compositionally biased region" description="Basic and acidic residues" evidence="3">
    <location>
        <begin position="172"/>
        <end position="182"/>
    </location>
</feature>
<dbReference type="PANTHER" id="PTHR48407:SF1">
    <property type="entry name" value="CRANIOFACIAL DEVELOPMENT PROTEIN 1"/>
    <property type="match status" value="1"/>
</dbReference>
<evidence type="ECO:0000256" key="1">
    <source>
        <dbReference type="ARBA" id="ARBA00010465"/>
    </source>
</evidence>
<feature type="domain" description="BCNT-C" evidence="4">
    <location>
        <begin position="266"/>
        <end position="347"/>
    </location>
</feature>
<evidence type="ECO:0000313" key="5">
    <source>
        <dbReference type="EMBL" id="KAA8633838.1"/>
    </source>
</evidence>
<dbReference type="InterPro" id="IPR027124">
    <property type="entry name" value="Swc5/CFDP1/2"/>
</dbReference>
<dbReference type="AlphaFoldDB" id="A0A8S8ZWI2"/>
<evidence type="ECO:0000313" key="6">
    <source>
        <dbReference type="Proteomes" id="UP000433876"/>
    </source>
</evidence>
<feature type="compositionally biased region" description="Basic and acidic residues" evidence="3">
    <location>
        <begin position="149"/>
        <end position="162"/>
    </location>
</feature>
<feature type="compositionally biased region" description="Acidic residues" evidence="3">
    <location>
        <begin position="8"/>
        <end position="44"/>
    </location>
</feature>
<dbReference type="PANTHER" id="PTHR48407">
    <property type="entry name" value="CRANIOFACIAL DEVELOPMENT PROTEIN 1"/>
    <property type="match status" value="1"/>
</dbReference>
<reference evidence="5 6" key="1">
    <citation type="submission" date="2017-07" db="EMBL/GenBank/DDBJ databases">
        <title>Genome sequence of the Sordaria macrospora wild type strain R19027.</title>
        <authorList>
            <person name="Nowrousian M."/>
            <person name="Teichert I."/>
            <person name="Kueck U."/>
        </authorList>
    </citation>
    <scope>NUCLEOTIDE SEQUENCE [LARGE SCALE GENOMIC DNA]</scope>
    <source>
        <strain evidence="5 6">R19027</strain>
        <tissue evidence="5">Mycelium</tissue>
    </source>
</reference>
<comment type="similarity">
    <text evidence="1">Belongs to the SWC5 family.</text>
</comment>
<feature type="region of interest" description="Disordered" evidence="3">
    <location>
        <begin position="140"/>
        <end position="182"/>
    </location>
</feature>
<evidence type="ECO:0000256" key="3">
    <source>
        <dbReference type="SAM" id="MobiDB-lite"/>
    </source>
</evidence>
<dbReference type="PROSITE" id="PS51279">
    <property type="entry name" value="BCNT_C"/>
    <property type="match status" value="1"/>
</dbReference>
<dbReference type="VEuPathDB" id="FungiDB:SMAC_05326"/>
<evidence type="ECO:0000259" key="4">
    <source>
        <dbReference type="PROSITE" id="PS51279"/>
    </source>
</evidence>
<organism evidence="5 6">
    <name type="scientific">Sordaria macrospora</name>
    <dbReference type="NCBI Taxonomy" id="5147"/>
    <lineage>
        <taxon>Eukaryota</taxon>
        <taxon>Fungi</taxon>
        <taxon>Dikarya</taxon>
        <taxon>Ascomycota</taxon>
        <taxon>Pezizomycotina</taxon>
        <taxon>Sordariomycetes</taxon>
        <taxon>Sordariomycetidae</taxon>
        <taxon>Sordariales</taxon>
        <taxon>Sordariaceae</taxon>
        <taxon>Sordaria</taxon>
    </lineage>
</organism>
<accession>A0A8S8ZWI2</accession>
<dbReference type="Proteomes" id="UP000433876">
    <property type="component" value="Unassembled WGS sequence"/>
</dbReference>
<dbReference type="InterPro" id="IPR011421">
    <property type="entry name" value="BCNT-C"/>
</dbReference>
<sequence>MPPTLELLAEDYASEEDSDFAPEAAEAAEESSVSDDDGDEEVGDNTEKSKPEKRKRAVVDEAEDAGYDNSGDEAIIKKGEKRQKKAKAKDVAGEEETGEGGLIKTRSQRAVEKEKRSTAAASGPVTVDIDALWAQMISEPVIPQTSSTKPDESADAANRDGTKSSSQQPEPGKSKDPESDFIKIKRTYNFAGKVHTEEKLVARDSAEAKLYLASFGDGMDAAAADGGEPAAEDESSSTKRMPRKAFRSVFEPITDANSAHRSDLNLSMASRLQAREATGKDKAKKLNTVEKSKMDWAVAVDKMGLKDELELAGKSKDSFAARQDFLARSEMRREEEARRARMAQAGKT</sequence>
<dbReference type="OMA" id="LDWAAYV"/>
<dbReference type="Pfam" id="PF07572">
    <property type="entry name" value="BCNT"/>
    <property type="match status" value="1"/>
</dbReference>
<proteinExistence type="inferred from homology"/>
<gene>
    <name evidence="5" type="ORF">SMACR_05326</name>
</gene>
<dbReference type="GO" id="GO:0000812">
    <property type="term" value="C:Swr1 complex"/>
    <property type="evidence" value="ECO:0007669"/>
    <property type="project" value="TreeGrafter"/>
</dbReference>
<comment type="caution">
    <text evidence="5">The sequence shown here is derived from an EMBL/GenBank/DDBJ whole genome shotgun (WGS) entry which is preliminary data.</text>
</comment>
<protein>
    <recommendedName>
        <fullName evidence="2">SWR1-complex protein 5</fullName>
    </recommendedName>
</protein>
<name>A0A8S8ZWI2_SORMA</name>